<dbReference type="InterPro" id="IPR020941">
    <property type="entry name" value="SUFU-like_domain"/>
</dbReference>
<dbReference type="Proteomes" id="UP001595816">
    <property type="component" value="Unassembled WGS sequence"/>
</dbReference>
<dbReference type="InterPro" id="IPR037181">
    <property type="entry name" value="SUFU_N"/>
</dbReference>
<dbReference type="SUPFAM" id="SSF103359">
    <property type="entry name" value="Suppressor of Fused, N-terminal domain"/>
    <property type="match status" value="1"/>
</dbReference>
<dbReference type="PIRSF" id="PIRSF038192">
    <property type="entry name" value="Txn_reg_BtrU_prd"/>
    <property type="match status" value="1"/>
</dbReference>
<name>A0ABV8M301_9ACTN</name>
<dbReference type="InterPro" id="IPR017429">
    <property type="entry name" value="Suppressor_of_fused_bac"/>
</dbReference>
<reference evidence="3" key="1">
    <citation type="journal article" date="2019" name="Int. J. Syst. Evol. Microbiol.">
        <title>The Global Catalogue of Microorganisms (GCM) 10K type strain sequencing project: providing services to taxonomists for standard genome sequencing and annotation.</title>
        <authorList>
            <consortium name="The Broad Institute Genomics Platform"/>
            <consortium name="The Broad Institute Genome Sequencing Center for Infectious Disease"/>
            <person name="Wu L."/>
            <person name="Ma J."/>
        </authorList>
    </citation>
    <scope>NUCLEOTIDE SEQUENCE [LARGE SCALE GENOMIC DNA]</scope>
    <source>
        <strain evidence="3">CGMCC 4.7289</strain>
    </source>
</reference>
<dbReference type="RefSeq" id="WP_253756056.1">
    <property type="nucleotide sequence ID" value="NZ_JAMZDZ010000001.1"/>
</dbReference>
<dbReference type="Pfam" id="PF05076">
    <property type="entry name" value="SUFU"/>
    <property type="match status" value="1"/>
</dbReference>
<keyword evidence="3" id="KW-1185">Reference proteome</keyword>
<protein>
    <submittedName>
        <fullName evidence="2">Suppressor of fused domain protein</fullName>
    </submittedName>
</protein>
<proteinExistence type="predicted"/>
<organism evidence="2 3">
    <name type="scientific">Hamadaea flava</name>
    <dbReference type="NCBI Taxonomy" id="1742688"/>
    <lineage>
        <taxon>Bacteria</taxon>
        <taxon>Bacillati</taxon>
        <taxon>Actinomycetota</taxon>
        <taxon>Actinomycetes</taxon>
        <taxon>Micromonosporales</taxon>
        <taxon>Micromonosporaceae</taxon>
        <taxon>Hamadaea</taxon>
    </lineage>
</organism>
<accession>A0ABV8M301</accession>
<gene>
    <name evidence="2" type="ORF">ACFOZ4_39970</name>
</gene>
<comment type="caution">
    <text evidence="2">The sequence shown here is derived from an EMBL/GenBank/DDBJ whole genome shotgun (WGS) entry which is preliminary data.</text>
</comment>
<dbReference type="EMBL" id="JBHSAY010000034">
    <property type="protein sequence ID" value="MFC4136820.1"/>
    <property type="molecule type" value="Genomic_DNA"/>
</dbReference>
<dbReference type="InterPro" id="IPR007768">
    <property type="entry name" value="Suppressor_of_fused"/>
</dbReference>
<evidence type="ECO:0000313" key="3">
    <source>
        <dbReference type="Proteomes" id="UP001595816"/>
    </source>
</evidence>
<dbReference type="PANTHER" id="PTHR10928">
    <property type="entry name" value="SUPPRESSOR OF FUSED"/>
    <property type="match status" value="1"/>
</dbReference>
<evidence type="ECO:0000259" key="1">
    <source>
        <dbReference type="Pfam" id="PF05076"/>
    </source>
</evidence>
<dbReference type="PANTHER" id="PTHR10928:SF2">
    <property type="entry name" value="SUPPRESSOR OF FUSED HOMOLOG"/>
    <property type="match status" value="1"/>
</dbReference>
<feature type="domain" description="Suppressor of fused-like" evidence="1">
    <location>
        <begin position="39"/>
        <end position="200"/>
    </location>
</feature>
<evidence type="ECO:0000313" key="2">
    <source>
        <dbReference type="EMBL" id="MFC4136820.1"/>
    </source>
</evidence>
<sequence>MTDTDLAPGWDAIDAALARLYPGIEPLHYGTILKWSLGGDDPLDGVSVYRREDHWHFVTYGMSELYVKESSDPDVSGWGFEFTFRLIRAADEEQPPVWALNFLQNLARYVFSTGNVFEPGHHINANGPIAVDQPSTLIRAATFADDPELGVLDTPHGTVRFLQIVGITLDEYAAVELWDATRLLSVLSAYLPNLVTDLNRASLTENAEVAAAIAEGVRRDGSSTGGIFTDVAAWRREGDVTVVRLGANAAPRIGRLAHARVSHGQGLLVQSSDSAIGFRAGDSFAVQENDGVLEIFLSPAEAAEFARIAQPRAGRYEFAGLVLEIEKSLIRNPEGEVVEEIG</sequence>